<dbReference type="GO" id="GO:0003700">
    <property type="term" value="F:DNA-binding transcription factor activity"/>
    <property type="evidence" value="ECO:0007669"/>
    <property type="project" value="TreeGrafter"/>
</dbReference>
<dbReference type="PANTHER" id="PTHR30146">
    <property type="entry name" value="LACI-RELATED TRANSCRIPTIONAL REPRESSOR"/>
    <property type="match status" value="1"/>
</dbReference>
<name>A0A087D3F6_9BIFI</name>
<dbReference type="InterPro" id="IPR000843">
    <property type="entry name" value="HTH_LacI"/>
</dbReference>
<dbReference type="STRING" id="158787.BSCA_0393"/>
<keyword evidence="2" id="KW-0238">DNA-binding</keyword>
<dbReference type="eggNOG" id="COG1609">
    <property type="taxonomic scope" value="Bacteria"/>
</dbReference>
<dbReference type="EMBL" id="JGZO01000034">
    <property type="protein sequence ID" value="KFI90056.1"/>
    <property type="molecule type" value="Genomic_DNA"/>
</dbReference>
<dbReference type="AlphaFoldDB" id="A0A087D3F6"/>
<dbReference type="PANTHER" id="PTHR30146:SF109">
    <property type="entry name" value="HTH-TYPE TRANSCRIPTIONAL REGULATOR GALS"/>
    <property type="match status" value="1"/>
</dbReference>
<accession>A0A087D3F6</accession>
<dbReference type="RefSeq" id="WP_033518460.1">
    <property type="nucleotide sequence ID" value="NZ_CAUPKV010000008.1"/>
</dbReference>
<dbReference type="PROSITE" id="PS00356">
    <property type="entry name" value="HTH_LACI_1"/>
    <property type="match status" value="1"/>
</dbReference>
<dbReference type="Pfam" id="PF00356">
    <property type="entry name" value="LacI"/>
    <property type="match status" value="1"/>
</dbReference>
<dbReference type="CDD" id="cd01392">
    <property type="entry name" value="HTH_LacI"/>
    <property type="match status" value="1"/>
</dbReference>
<reference evidence="5 6" key="1">
    <citation type="submission" date="2014-03" db="EMBL/GenBank/DDBJ databases">
        <title>Genomics of Bifidobacteria.</title>
        <authorList>
            <person name="Ventura M."/>
            <person name="Milani C."/>
            <person name="Lugli G.A."/>
        </authorList>
    </citation>
    <scope>NUCLEOTIDE SEQUENCE [LARGE SCALE GENOMIC DNA]</scope>
    <source>
        <strain evidence="5 6">LMG 21589</strain>
    </source>
</reference>
<evidence type="ECO:0000256" key="2">
    <source>
        <dbReference type="ARBA" id="ARBA00023125"/>
    </source>
</evidence>
<dbReference type="GO" id="GO:0000976">
    <property type="term" value="F:transcription cis-regulatory region binding"/>
    <property type="evidence" value="ECO:0007669"/>
    <property type="project" value="TreeGrafter"/>
</dbReference>
<evidence type="ECO:0000256" key="1">
    <source>
        <dbReference type="ARBA" id="ARBA00023015"/>
    </source>
</evidence>
<keyword evidence="6" id="KW-1185">Reference proteome</keyword>
<evidence type="ECO:0000259" key="4">
    <source>
        <dbReference type="PROSITE" id="PS50932"/>
    </source>
</evidence>
<keyword evidence="1" id="KW-0805">Transcription regulation</keyword>
<evidence type="ECO:0000313" key="5">
    <source>
        <dbReference type="EMBL" id="KFI90056.1"/>
    </source>
</evidence>
<evidence type="ECO:0000313" key="6">
    <source>
        <dbReference type="Proteomes" id="UP000029033"/>
    </source>
</evidence>
<dbReference type="Pfam" id="PF13377">
    <property type="entry name" value="Peripla_BP_3"/>
    <property type="match status" value="1"/>
</dbReference>
<dbReference type="PROSITE" id="PS50932">
    <property type="entry name" value="HTH_LACI_2"/>
    <property type="match status" value="1"/>
</dbReference>
<feature type="domain" description="HTH lacI-type" evidence="4">
    <location>
        <begin position="2"/>
        <end position="56"/>
    </location>
</feature>
<sequence>MVTLDDVAARAGVSRMTASNAMRGKPIVRPATAERVRRAADELGYHPSLAARQLSSGKTGVIGLSVADLDMVFPAELTAEISDEAYRRGYQLIAQQTRLSPDYERAMLGNASAQICDGTIMCWPSEQAESIAEYGRTHPLVLLDGFGFEGRVDCVFTPFLAGAKSAAEHLIEQPAPAAGHRMLILGAVYRSPEELLHASDSPSLRLRGAYEALRDHGLPYDPANVVLSGWTRESGYETMSRILDERRDFDLVFCLTDMIAIGALKALLDHGVSVPRDVAIMGFDGVRDGRYTSPGLSSVDIDVAQIASTCLDLLIERIEAVPRRQAPEKEHRTRSAADITPRTRTLDYRLVFRGSAERSRG</sequence>
<dbReference type="CDD" id="cd06267">
    <property type="entry name" value="PBP1_LacI_sugar_binding-like"/>
    <property type="match status" value="1"/>
</dbReference>
<dbReference type="Proteomes" id="UP000029033">
    <property type="component" value="Unassembled WGS sequence"/>
</dbReference>
<protein>
    <submittedName>
        <fullName evidence="5">Purine operon repressor</fullName>
    </submittedName>
</protein>
<dbReference type="InterPro" id="IPR010982">
    <property type="entry name" value="Lambda_DNA-bd_dom_sf"/>
</dbReference>
<dbReference type="Gene3D" id="3.40.50.2300">
    <property type="match status" value="2"/>
</dbReference>
<organism evidence="5 6">
    <name type="scientific">Bifidobacterium scardovii</name>
    <dbReference type="NCBI Taxonomy" id="158787"/>
    <lineage>
        <taxon>Bacteria</taxon>
        <taxon>Bacillati</taxon>
        <taxon>Actinomycetota</taxon>
        <taxon>Actinomycetes</taxon>
        <taxon>Bifidobacteriales</taxon>
        <taxon>Bifidobacteriaceae</taxon>
        <taxon>Bifidobacterium</taxon>
    </lineage>
</organism>
<proteinExistence type="predicted"/>
<dbReference type="SUPFAM" id="SSF47413">
    <property type="entry name" value="lambda repressor-like DNA-binding domains"/>
    <property type="match status" value="1"/>
</dbReference>
<dbReference type="InterPro" id="IPR028082">
    <property type="entry name" value="Peripla_BP_I"/>
</dbReference>
<keyword evidence="3" id="KW-0804">Transcription</keyword>
<dbReference type="Gene3D" id="1.10.260.40">
    <property type="entry name" value="lambda repressor-like DNA-binding domains"/>
    <property type="match status" value="1"/>
</dbReference>
<gene>
    <name evidence="5" type="ORF">BSCA_0393</name>
</gene>
<comment type="caution">
    <text evidence="5">The sequence shown here is derived from an EMBL/GenBank/DDBJ whole genome shotgun (WGS) entry which is preliminary data.</text>
</comment>
<dbReference type="GeneID" id="85166828"/>
<evidence type="ECO:0000256" key="3">
    <source>
        <dbReference type="ARBA" id="ARBA00023163"/>
    </source>
</evidence>
<dbReference type="InterPro" id="IPR046335">
    <property type="entry name" value="LacI/GalR-like_sensor"/>
</dbReference>
<dbReference type="SUPFAM" id="SSF53822">
    <property type="entry name" value="Periplasmic binding protein-like I"/>
    <property type="match status" value="1"/>
</dbReference>
<dbReference type="SMART" id="SM00354">
    <property type="entry name" value="HTH_LACI"/>
    <property type="match status" value="1"/>
</dbReference>
<dbReference type="OrthoDB" id="2854648at2"/>